<accession>A0A0U5G131</accession>
<evidence type="ECO:0000313" key="4">
    <source>
        <dbReference type="Proteomes" id="UP000054771"/>
    </source>
</evidence>
<reference evidence="4" key="1">
    <citation type="journal article" date="2016" name="Genome Announc.">
        <title>Draft genome sequences of fungus Aspergillus calidoustus.</title>
        <authorList>
            <person name="Horn F."/>
            <person name="Linde J."/>
            <person name="Mattern D.J."/>
            <person name="Walther G."/>
            <person name="Guthke R."/>
            <person name="Scherlach K."/>
            <person name="Martin K."/>
            <person name="Brakhage A.A."/>
            <person name="Petzke L."/>
            <person name="Valiante V."/>
        </authorList>
    </citation>
    <scope>NUCLEOTIDE SEQUENCE [LARGE SCALE GENOMIC DNA]</scope>
    <source>
        <strain evidence="4">SF006504</strain>
    </source>
</reference>
<dbReference type="OMA" id="NNRCGNL"/>
<dbReference type="PANTHER" id="PTHR13593:SF143">
    <property type="entry name" value="PHOSPHATIDYLINOSITOL-SPECIFIC PHOSPHOLIPASE C X DOMAIN-CONTAINING PROTEIN"/>
    <property type="match status" value="1"/>
</dbReference>
<proteinExistence type="predicted"/>
<organism evidence="3 4">
    <name type="scientific">Aspergillus calidoustus</name>
    <dbReference type="NCBI Taxonomy" id="454130"/>
    <lineage>
        <taxon>Eukaryota</taxon>
        <taxon>Fungi</taxon>
        <taxon>Dikarya</taxon>
        <taxon>Ascomycota</taxon>
        <taxon>Pezizomycotina</taxon>
        <taxon>Eurotiomycetes</taxon>
        <taxon>Eurotiomycetidae</taxon>
        <taxon>Eurotiales</taxon>
        <taxon>Aspergillaceae</taxon>
        <taxon>Aspergillus</taxon>
        <taxon>Aspergillus subgen. Nidulantes</taxon>
    </lineage>
</organism>
<gene>
    <name evidence="3" type="ORF">ASPCAL05963</name>
</gene>
<evidence type="ECO:0008006" key="5">
    <source>
        <dbReference type="Google" id="ProtNLM"/>
    </source>
</evidence>
<dbReference type="EMBL" id="CDMC01000004">
    <property type="protein sequence ID" value="CEL04839.1"/>
    <property type="molecule type" value="Genomic_DNA"/>
</dbReference>
<feature type="chain" id="PRO_5006857462" description="Phosphatidylinositol-specific phospholipase C X domain-containing protein" evidence="2">
    <location>
        <begin position="23"/>
        <end position="629"/>
    </location>
</feature>
<dbReference type="Proteomes" id="UP000054771">
    <property type="component" value="Unassembled WGS sequence"/>
</dbReference>
<evidence type="ECO:0000313" key="3">
    <source>
        <dbReference type="EMBL" id="CEL04839.1"/>
    </source>
</evidence>
<dbReference type="CDD" id="cd08621">
    <property type="entry name" value="PI-PLCXDc_like_2"/>
    <property type="match status" value="1"/>
</dbReference>
<sequence length="629" mass="69531">MKLHRILFVLAGVTNLYDPVKAAPDAFPIRSGHAARAVSSRPRDDANAKGATCSPGDATYSSETMPAGSYTDWGALGLDNLTSGRQYVTIVNLTPHRFRLDRAHSYQMDTFNWGDIPPGRSRQSIAHYTTRVGANPKDTNGEAYYSIEGTNSRFMIRATTHIPDRYPRRTVIDLSGMGLGQREYLDPRPEVPVTLVITGSAHHGFIASLTHGPGNWMRQIYETIKDRPLQHIVMPGTHDSGMSTISGQIVSIGSEENTQTQGLNIYDQLRVGARWFDLRIISVHQSNTANYDFWVAHVNDENADVPVGNTGESLADIVSEINRFTSENPGEIIFFRVRYLVGLRRVPLGGPIRWSSEIMNNFFTKLRGINNRCGNLDTGVQFQHQPASYFMDRNNGAGCVVFLLDGGNLQDGVPRASVADGIYTAGQMAVRDNWSNLPTTQPMAENQIQVWSGINRVEPFTNDEFLISQWLVSADAIQTTALTIQKIAIMPTNPSLYWAGLNGMNPTKWPNVLLVDYIGVVIPDQFAWNQLSAELYTLAIGLNLYMVSENCDVSTQRSPLLSSVAMTSGAKRRISRPWNGIIFANGSIIDTPPRNLHPGRVEVLKNGTVFNDGTMLEEDILNPDFGSIA</sequence>
<dbReference type="SUPFAM" id="SSF51695">
    <property type="entry name" value="PLC-like phosphodiesterases"/>
    <property type="match status" value="1"/>
</dbReference>
<dbReference type="GO" id="GO:0008081">
    <property type="term" value="F:phosphoric diester hydrolase activity"/>
    <property type="evidence" value="ECO:0007669"/>
    <property type="project" value="InterPro"/>
</dbReference>
<keyword evidence="4" id="KW-1185">Reference proteome</keyword>
<evidence type="ECO:0000256" key="2">
    <source>
        <dbReference type="SAM" id="SignalP"/>
    </source>
</evidence>
<dbReference type="Gene3D" id="3.20.20.190">
    <property type="entry name" value="Phosphatidylinositol (PI) phosphodiesterase"/>
    <property type="match status" value="1"/>
</dbReference>
<name>A0A0U5G131_ASPCI</name>
<feature type="region of interest" description="Disordered" evidence="1">
    <location>
        <begin position="36"/>
        <end position="61"/>
    </location>
</feature>
<feature type="signal peptide" evidence="2">
    <location>
        <begin position="1"/>
        <end position="22"/>
    </location>
</feature>
<dbReference type="InterPro" id="IPR051057">
    <property type="entry name" value="PI-PLC_domain"/>
</dbReference>
<dbReference type="PANTHER" id="PTHR13593">
    <property type="match status" value="1"/>
</dbReference>
<dbReference type="GO" id="GO:0006629">
    <property type="term" value="P:lipid metabolic process"/>
    <property type="evidence" value="ECO:0007669"/>
    <property type="project" value="InterPro"/>
</dbReference>
<keyword evidence="2" id="KW-0732">Signal</keyword>
<protein>
    <recommendedName>
        <fullName evidence="5">Phosphatidylinositol-specific phospholipase C X domain-containing protein</fullName>
    </recommendedName>
</protein>
<dbReference type="PROSITE" id="PS50007">
    <property type="entry name" value="PIPLC_X_DOMAIN"/>
    <property type="match status" value="1"/>
</dbReference>
<dbReference type="InterPro" id="IPR017946">
    <property type="entry name" value="PLC-like_Pdiesterase_TIM-brl"/>
</dbReference>
<evidence type="ECO:0000256" key="1">
    <source>
        <dbReference type="SAM" id="MobiDB-lite"/>
    </source>
</evidence>
<dbReference type="AlphaFoldDB" id="A0A0U5G131"/>
<dbReference type="OrthoDB" id="1046782at2759"/>